<reference evidence="2" key="1">
    <citation type="submission" date="2020-06" db="EMBL/GenBank/DDBJ databases">
        <authorList>
            <person name="Onetto C."/>
        </authorList>
    </citation>
    <scope>NUCLEOTIDE SEQUENCE</scope>
</reference>
<gene>
    <name evidence="2" type="ORF">AWRI4619_LOCUS154</name>
</gene>
<keyword evidence="1" id="KW-0732">Signal</keyword>
<evidence type="ECO:0000313" key="3">
    <source>
        <dbReference type="Proteomes" id="UP000716446"/>
    </source>
</evidence>
<proteinExistence type="predicted"/>
<comment type="caution">
    <text evidence="2">The sequence shown here is derived from an EMBL/GenBank/DDBJ whole genome shotgun (WGS) entry which is preliminary data.</text>
</comment>
<dbReference type="AlphaFoldDB" id="A0A9N8J6L9"/>
<dbReference type="Proteomes" id="UP000716446">
    <property type="component" value="Unassembled WGS sequence"/>
</dbReference>
<accession>A0A9N8J6L9</accession>
<feature type="signal peptide" evidence="1">
    <location>
        <begin position="1"/>
        <end position="18"/>
    </location>
</feature>
<feature type="chain" id="PRO_5040264079" evidence="1">
    <location>
        <begin position="19"/>
        <end position="150"/>
    </location>
</feature>
<sequence>VFVLLSMSLPQALHLSAALAIVKSKPKHLTIQDYVQTLCASIQTVHHNGQTLRRLNHSTFWQKQHDNLHGALGKELDAMFVLQKENEALQARVTQLVARSKPGRKRKMIEQEEPETVKKIKAASFAIAEFGPAADVGSRSHFLTACQFQR</sequence>
<name>A0A9N8J6L9_9PEZI</name>
<feature type="non-terminal residue" evidence="2">
    <location>
        <position position="1"/>
    </location>
</feature>
<evidence type="ECO:0000256" key="1">
    <source>
        <dbReference type="SAM" id="SignalP"/>
    </source>
</evidence>
<keyword evidence="3" id="KW-1185">Reference proteome</keyword>
<dbReference type="EMBL" id="CAIJEN010000001">
    <property type="protein sequence ID" value="CAD0081587.1"/>
    <property type="molecule type" value="Genomic_DNA"/>
</dbReference>
<evidence type="ECO:0000313" key="2">
    <source>
        <dbReference type="EMBL" id="CAD0081587.1"/>
    </source>
</evidence>
<organism evidence="2 3">
    <name type="scientific">Aureobasidium vineae</name>
    <dbReference type="NCBI Taxonomy" id="2773715"/>
    <lineage>
        <taxon>Eukaryota</taxon>
        <taxon>Fungi</taxon>
        <taxon>Dikarya</taxon>
        <taxon>Ascomycota</taxon>
        <taxon>Pezizomycotina</taxon>
        <taxon>Dothideomycetes</taxon>
        <taxon>Dothideomycetidae</taxon>
        <taxon>Dothideales</taxon>
        <taxon>Saccotheciaceae</taxon>
        <taxon>Aureobasidium</taxon>
    </lineage>
</organism>
<protein>
    <submittedName>
        <fullName evidence="2">Uncharacterized protein</fullName>
    </submittedName>
</protein>